<dbReference type="EMBL" id="UAPQ01000012">
    <property type="protein sequence ID" value="SPT55018.1"/>
    <property type="molecule type" value="Genomic_DNA"/>
</dbReference>
<dbReference type="InterPro" id="IPR017853">
    <property type="entry name" value="GH"/>
</dbReference>
<dbReference type="PANTHER" id="PTHR10357">
    <property type="entry name" value="ALPHA-AMYLASE FAMILY MEMBER"/>
    <property type="match status" value="1"/>
</dbReference>
<dbReference type="PANTHER" id="PTHR10357:SF213">
    <property type="entry name" value="ALPHA AMYLASE CATALYTIC REGION"/>
    <property type="match status" value="1"/>
</dbReference>
<dbReference type="Gene3D" id="1.10.1740.10">
    <property type="match status" value="1"/>
</dbReference>
<keyword evidence="2" id="KW-0808">Transferase</keyword>
<protein>
    <submittedName>
        <fullName evidence="2">Amylosucrase</fullName>
        <ecNumber evidence="2">2.4.1.4</ecNumber>
    </submittedName>
</protein>
<evidence type="ECO:0000313" key="2">
    <source>
        <dbReference type="EMBL" id="SPT55018.1"/>
    </source>
</evidence>
<dbReference type="Pfam" id="PF22582">
    <property type="entry name" value="Amylosucrase_C-like"/>
    <property type="match status" value="1"/>
</dbReference>
<dbReference type="Gene3D" id="2.60.40.1180">
    <property type="entry name" value="Golgi alpha-mannosidase II"/>
    <property type="match status" value="1"/>
</dbReference>
<feature type="domain" description="Glycosyl hydrolase family 13 catalytic" evidence="1">
    <location>
        <begin position="128"/>
        <end position="587"/>
    </location>
</feature>
<organism evidence="2 3">
    <name type="scientific">Actinomyces bovis</name>
    <dbReference type="NCBI Taxonomy" id="1658"/>
    <lineage>
        <taxon>Bacteria</taxon>
        <taxon>Bacillati</taxon>
        <taxon>Actinomycetota</taxon>
        <taxon>Actinomycetes</taxon>
        <taxon>Actinomycetales</taxon>
        <taxon>Actinomycetaceae</taxon>
        <taxon>Actinomyces</taxon>
    </lineage>
</organism>
<dbReference type="GO" id="GO:0047669">
    <property type="term" value="F:amylosucrase activity"/>
    <property type="evidence" value="ECO:0007669"/>
    <property type="project" value="UniProtKB-EC"/>
</dbReference>
<dbReference type="EC" id="2.4.1.4" evidence="2"/>
<gene>
    <name evidence="2" type="primary">ams</name>
    <name evidence="2" type="ORF">NCTC11535_02188</name>
</gene>
<name>A0ABY1VS34_9ACTO</name>
<dbReference type="InterPro" id="IPR006047">
    <property type="entry name" value="GH13_cat_dom"/>
</dbReference>
<dbReference type="Gene3D" id="3.90.400.10">
    <property type="entry name" value="Oligo-1,6-glucosidase, Domain 2"/>
    <property type="match status" value="1"/>
</dbReference>
<dbReference type="InterPro" id="IPR013780">
    <property type="entry name" value="Glyco_hydro_b"/>
</dbReference>
<dbReference type="SUPFAM" id="SSF51445">
    <property type="entry name" value="(Trans)glycosidases"/>
    <property type="match status" value="1"/>
</dbReference>
<dbReference type="Pfam" id="PF00128">
    <property type="entry name" value="Alpha-amylase"/>
    <property type="match status" value="1"/>
</dbReference>
<dbReference type="SMART" id="SM00642">
    <property type="entry name" value="Aamy"/>
    <property type="match status" value="1"/>
</dbReference>
<sequence>MRNTEPMPAAPAWGTRLPGAVRDAVDAALAHTPTASTNASSGPTNPVATNLDATARELLHARIERWYPDLADGLSTLYGEPAATQAAKTILAAATHAYASRDPELRRLDLTRSLDPNWAQNPSRIGYAAYTERFATNLRGVAERIPYLRELGISYLHLMPLFTPRPGDSDGGYAIADYTTIRPDLGSLADLTHLTTALRHNGISLSLDLVLNHVAREHEWAHRARTGEERYRRYFHIFPDRTEPDEYEATLPEVLPDSAPGNFTWDAEAHGWVWTTFNSFQWDLNWRNPDVMDEFVRIVLDLANRGVEVLRLDGLPFTIKRKGTDCQGEPEVHAITQVLKALTRIACPAVALETDADAVPAELLQYLGQGRYTGKTADLAQHNPLMVQIWSMLASRSVVLGAQALRALPEAPPTATWITRLRCHDEIRWAIRDADAEAAGLNGYWHRVFLADWYRGVYPMSDARGLVFQRNPHNSDSRIAGTAASLIGIEAAAEALAGLGDETPAWREEELCNWYEQRLNALRLAYAIVYGWGGIPVLWSGDELGQFNDPNWDTEPGHESDCRWAGRPVLNQTAMAERHDAGTVAGRVFGELAHLGRVRASLPQLSAEVRTQVAPVDDEGVLVTYRDHPRGSFVGVYNVTGQWRSVPAARLAEYGVLGAVDVLTDTVPSGSTTLEGAGDGLVPVPPFAAWWLVRPTD</sequence>
<dbReference type="InterPro" id="IPR045857">
    <property type="entry name" value="O16G_dom_2"/>
</dbReference>
<dbReference type="Proteomes" id="UP000250006">
    <property type="component" value="Unassembled WGS sequence"/>
</dbReference>
<proteinExistence type="predicted"/>
<keyword evidence="3" id="KW-1185">Reference proteome</keyword>
<dbReference type="Gene3D" id="3.20.20.80">
    <property type="entry name" value="Glycosidases"/>
    <property type="match status" value="1"/>
</dbReference>
<keyword evidence="2" id="KW-0328">Glycosyltransferase</keyword>
<accession>A0ABY1VS34</accession>
<reference evidence="2 3" key="1">
    <citation type="submission" date="2018-06" db="EMBL/GenBank/DDBJ databases">
        <authorList>
            <consortium name="Pathogen Informatics"/>
            <person name="Doyle S."/>
        </authorList>
    </citation>
    <scope>NUCLEOTIDE SEQUENCE [LARGE SCALE GENOMIC DNA]</scope>
    <source>
        <strain evidence="2 3">NCTC11535</strain>
    </source>
</reference>
<comment type="caution">
    <text evidence="2">The sequence shown here is derived from an EMBL/GenBank/DDBJ whole genome shotgun (WGS) entry which is preliminary data.</text>
</comment>
<dbReference type="InterPro" id="IPR055218">
    <property type="entry name" value="Amylosucrase_C"/>
</dbReference>
<evidence type="ECO:0000313" key="3">
    <source>
        <dbReference type="Proteomes" id="UP000250006"/>
    </source>
</evidence>
<evidence type="ECO:0000259" key="1">
    <source>
        <dbReference type="SMART" id="SM00642"/>
    </source>
</evidence>